<accession>X7YIC9</accession>
<sequence>MSSVTAGHGAASTVEIIPVTDLPEFRPGDNLAAAIAQAAPWLRDGDVVVITSKVVSKCEGRIVPAPKMSKRETSCGAS</sequence>
<comment type="caution">
    <text evidence="2">The sequence shown here is derived from an EMBL/GenBank/DDBJ whole genome shotgun (WGS) entry which is preliminary data.</text>
</comment>
<dbReference type="SUPFAM" id="SSF144010">
    <property type="entry name" value="CofE-like"/>
    <property type="match status" value="1"/>
</dbReference>
<dbReference type="GO" id="GO:0052618">
    <property type="term" value="F:coenzyme F420-0:L-glutamate ligase activity"/>
    <property type="evidence" value="ECO:0007669"/>
    <property type="project" value="TreeGrafter"/>
</dbReference>
<protein>
    <submittedName>
        <fullName evidence="2">Gamma-glutamyl ligase family protein</fullName>
    </submittedName>
</protein>
<dbReference type="EMBL" id="JAOB01000093">
    <property type="protein sequence ID" value="EUA06834.1"/>
    <property type="molecule type" value="Genomic_DNA"/>
</dbReference>
<dbReference type="PANTHER" id="PTHR47917">
    <property type="match status" value="1"/>
</dbReference>
<dbReference type="AlphaFoldDB" id="X7YIC9"/>
<dbReference type="PANTHER" id="PTHR47917:SF1">
    <property type="entry name" value="COENZYME F420:L-GLUTAMATE LIGASE"/>
    <property type="match status" value="1"/>
</dbReference>
<reference evidence="2" key="1">
    <citation type="submission" date="2014-01" db="EMBL/GenBank/DDBJ databases">
        <authorList>
            <person name="Brown-Elliot B."/>
            <person name="Wallace R."/>
            <person name="Lenaerts A."/>
            <person name="Ordway D."/>
            <person name="DeGroote M.A."/>
            <person name="Parker T."/>
            <person name="Sizemore C."/>
            <person name="Tallon L.J."/>
            <person name="Sadzewicz L.K."/>
            <person name="Sengamalay N."/>
            <person name="Fraser C.M."/>
            <person name="Hine E."/>
            <person name="Shefchek K.A."/>
            <person name="Das S.P."/>
            <person name="Tettelin H."/>
        </authorList>
    </citation>
    <scope>NUCLEOTIDE SEQUENCE [LARGE SCALE GENOMIC DNA]</scope>
    <source>
        <strain evidence="2">4042</strain>
    </source>
</reference>
<dbReference type="PATRIC" id="fig|1299334.3.peg.9853"/>
<proteinExistence type="predicted"/>
<dbReference type="InterPro" id="IPR002847">
    <property type="entry name" value="F420-0_gamma-glut_ligase-dom"/>
</dbReference>
<gene>
    <name evidence="2" type="ORF">I553_0266</name>
</gene>
<name>X7YIC9_MYCXE</name>
<evidence type="ECO:0000259" key="1">
    <source>
        <dbReference type="Pfam" id="PF01996"/>
    </source>
</evidence>
<organism evidence="2">
    <name type="scientific">Mycobacterium xenopi 4042</name>
    <dbReference type="NCBI Taxonomy" id="1299334"/>
    <lineage>
        <taxon>Bacteria</taxon>
        <taxon>Bacillati</taxon>
        <taxon>Actinomycetota</taxon>
        <taxon>Actinomycetes</taxon>
        <taxon>Mycobacteriales</taxon>
        <taxon>Mycobacteriaceae</taxon>
        <taxon>Mycobacterium</taxon>
    </lineage>
</organism>
<feature type="domain" description="Coenzyme F420:L-glutamate ligase-like" evidence="1">
    <location>
        <begin position="22"/>
        <end position="68"/>
    </location>
</feature>
<dbReference type="Pfam" id="PF01996">
    <property type="entry name" value="F420_ligase"/>
    <property type="match status" value="1"/>
</dbReference>
<dbReference type="Gene3D" id="3.30.1330.100">
    <property type="entry name" value="CofE-like"/>
    <property type="match status" value="1"/>
</dbReference>
<evidence type="ECO:0000313" key="2">
    <source>
        <dbReference type="EMBL" id="EUA06834.1"/>
    </source>
</evidence>
<keyword evidence="2" id="KW-0436">Ligase</keyword>